<sequence length="166" mass="17857">GWRQEAGDGLVTLREALEEGLDRQGLAPFCVVEWEWVGVGLSGPGWNPGCLPRNVPLCAAPCPWCSHASVWAPWTAHVTSGSCALLLVLLPASSTWSLRDTLTLRKDLEEGASTWTAQMVMKSPDLPSLDFVLGREINTCLFLNVGLGLLVWATSPPQSASHGSCF</sequence>
<organism evidence="1 2">
    <name type="scientific">Gulo gulo</name>
    <name type="common">Wolverine</name>
    <name type="synonym">Gluton</name>
    <dbReference type="NCBI Taxonomy" id="48420"/>
    <lineage>
        <taxon>Eukaryota</taxon>
        <taxon>Metazoa</taxon>
        <taxon>Chordata</taxon>
        <taxon>Craniata</taxon>
        <taxon>Vertebrata</taxon>
        <taxon>Euteleostomi</taxon>
        <taxon>Mammalia</taxon>
        <taxon>Eutheria</taxon>
        <taxon>Laurasiatheria</taxon>
        <taxon>Carnivora</taxon>
        <taxon>Caniformia</taxon>
        <taxon>Musteloidea</taxon>
        <taxon>Mustelidae</taxon>
        <taxon>Guloninae</taxon>
        <taxon>Gulo</taxon>
    </lineage>
</organism>
<evidence type="ECO:0000313" key="1">
    <source>
        <dbReference type="EMBL" id="VCW66339.1"/>
    </source>
</evidence>
<protein>
    <submittedName>
        <fullName evidence="1">Uncharacterized protein</fullName>
    </submittedName>
</protein>
<comment type="caution">
    <text evidence="1">The sequence shown here is derived from an EMBL/GenBank/DDBJ whole genome shotgun (WGS) entry which is preliminary data.</text>
</comment>
<keyword evidence="2" id="KW-1185">Reference proteome</keyword>
<accession>A0A9X9LER9</accession>
<name>A0A9X9LER9_GULGU</name>
<evidence type="ECO:0000313" key="2">
    <source>
        <dbReference type="Proteomes" id="UP000269945"/>
    </source>
</evidence>
<dbReference type="EMBL" id="CYRY02001699">
    <property type="protein sequence ID" value="VCW66339.1"/>
    <property type="molecule type" value="Genomic_DNA"/>
</dbReference>
<reference evidence="1 2" key="1">
    <citation type="submission" date="2018-10" db="EMBL/GenBank/DDBJ databases">
        <authorList>
            <person name="Ekblom R."/>
            <person name="Jareborg N."/>
        </authorList>
    </citation>
    <scope>NUCLEOTIDE SEQUENCE [LARGE SCALE GENOMIC DNA]</scope>
    <source>
        <tissue evidence="1">Muscle</tissue>
    </source>
</reference>
<proteinExistence type="predicted"/>
<gene>
    <name evidence="1" type="ORF">BN2614_LOCUS4</name>
</gene>
<dbReference type="AlphaFoldDB" id="A0A9X9LER9"/>
<dbReference type="Proteomes" id="UP000269945">
    <property type="component" value="Unassembled WGS sequence"/>
</dbReference>
<feature type="non-terminal residue" evidence="1">
    <location>
        <position position="1"/>
    </location>
</feature>
<feature type="non-terminal residue" evidence="1">
    <location>
        <position position="166"/>
    </location>
</feature>